<dbReference type="OrthoDB" id="1010875at2"/>
<evidence type="ECO:0000256" key="7">
    <source>
        <dbReference type="ARBA" id="ARBA00023136"/>
    </source>
</evidence>
<dbReference type="RefSeq" id="WP_151150847.1">
    <property type="nucleotide sequence ID" value="NZ_WAIE01000003.1"/>
</dbReference>
<feature type="region of interest" description="Disordered" evidence="8">
    <location>
        <begin position="367"/>
        <end position="387"/>
    </location>
</feature>
<keyword evidence="3" id="KW-0813">Transport</keyword>
<comment type="caution">
    <text evidence="10">The sequence shown here is derived from an EMBL/GenBank/DDBJ whole genome shotgun (WGS) entry which is preliminary data.</text>
</comment>
<evidence type="ECO:0000256" key="6">
    <source>
        <dbReference type="ARBA" id="ARBA00022989"/>
    </source>
</evidence>
<accession>A0A6N6N302</accession>
<evidence type="ECO:0000256" key="9">
    <source>
        <dbReference type="SAM" id="Phobius"/>
    </source>
</evidence>
<keyword evidence="4" id="KW-1003">Cell membrane</keyword>
<feature type="transmembrane region" description="Helical" evidence="9">
    <location>
        <begin position="12"/>
        <end position="30"/>
    </location>
</feature>
<evidence type="ECO:0000256" key="3">
    <source>
        <dbReference type="ARBA" id="ARBA00022448"/>
    </source>
</evidence>
<dbReference type="GO" id="GO:0055085">
    <property type="term" value="P:transmembrane transport"/>
    <property type="evidence" value="ECO:0007669"/>
    <property type="project" value="TreeGrafter"/>
</dbReference>
<evidence type="ECO:0000256" key="2">
    <source>
        <dbReference type="ARBA" id="ARBA00009773"/>
    </source>
</evidence>
<feature type="transmembrane region" description="Helical" evidence="9">
    <location>
        <begin position="169"/>
        <end position="188"/>
    </location>
</feature>
<proteinExistence type="inferred from homology"/>
<evidence type="ECO:0000313" key="11">
    <source>
        <dbReference type="Proteomes" id="UP000438699"/>
    </source>
</evidence>
<dbReference type="Pfam" id="PF01594">
    <property type="entry name" value="AI-2E_transport"/>
    <property type="match status" value="1"/>
</dbReference>
<evidence type="ECO:0000256" key="4">
    <source>
        <dbReference type="ARBA" id="ARBA00022475"/>
    </source>
</evidence>
<gene>
    <name evidence="10" type="ORF">F8A88_09175</name>
</gene>
<feature type="transmembrane region" description="Helical" evidence="9">
    <location>
        <begin position="36"/>
        <end position="54"/>
    </location>
</feature>
<evidence type="ECO:0000256" key="8">
    <source>
        <dbReference type="SAM" id="MobiDB-lite"/>
    </source>
</evidence>
<dbReference type="InterPro" id="IPR002549">
    <property type="entry name" value="AI-2E-like"/>
</dbReference>
<feature type="transmembrane region" description="Helical" evidence="9">
    <location>
        <begin position="66"/>
        <end position="87"/>
    </location>
</feature>
<feature type="transmembrane region" description="Helical" evidence="9">
    <location>
        <begin position="228"/>
        <end position="256"/>
    </location>
</feature>
<keyword evidence="11" id="KW-1185">Reference proteome</keyword>
<dbReference type="PANTHER" id="PTHR21716">
    <property type="entry name" value="TRANSMEMBRANE PROTEIN"/>
    <property type="match status" value="1"/>
</dbReference>
<sequence length="387" mass="42050">MFDDSKPYTFDRVVRLTLTVAALWAGFSLIASLSDALLPFVAALVLAYMVNPLVEFTQRIVRSRPLAVFLSLALLLGMAVLAAWVLIPMVISELASMGKTLSELINNSAVAQRAADRLPPDLWQAIRDFAAREDVRRFFSESGLAGLLQSAAKKALPGAWHLLSSTANLLFALAGLVAVLLYLIFILMDFGKFRNNWHDYIPDRYRTSVTEFFDEFTGAMNRYFRTQILIALIMGVIFATGFSIAGLPLAIVLGMFTGLLNIVPYLQIAGLIPAFVLAGLNAIITGHGFLYGMLPVAVVFAVAQTLQDMVLVPKLQGKAMGLSPWLILLSLSVWGKLLGFLGLLLALPMTMLCLAYYRRYLRGSSGSGPGSAAAAPETEPLQAPAEE</sequence>
<organism evidence="10 11">
    <name type="scientific">Pseudodesulfovibrio senegalensis</name>
    <dbReference type="NCBI Taxonomy" id="1721087"/>
    <lineage>
        <taxon>Bacteria</taxon>
        <taxon>Pseudomonadati</taxon>
        <taxon>Thermodesulfobacteriota</taxon>
        <taxon>Desulfovibrionia</taxon>
        <taxon>Desulfovibrionales</taxon>
        <taxon>Desulfovibrionaceae</taxon>
    </lineage>
</organism>
<reference evidence="10 11" key="1">
    <citation type="journal article" date="2017" name="Int. J. Syst. Evol. Microbiol.">
        <title>Desulfovibrio senegalensis sp. nov., a mesophilic sulfate reducer isolated from marine sediment.</title>
        <authorList>
            <person name="Thioye A."/>
            <person name="Gam Z.B.A."/>
            <person name="Mbengue M."/>
            <person name="Cayol J.L."/>
            <person name="Joseph-Bartoli M."/>
            <person name="Toure-Kane C."/>
            <person name="Labat M."/>
        </authorList>
    </citation>
    <scope>NUCLEOTIDE SEQUENCE [LARGE SCALE GENOMIC DNA]</scope>
    <source>
        <strain evidence="10 11">DSM 101509</strain>
    </source>
</reference>
<evidence type="ECO:0000256" key="1">
    <source>
        <dbReference type="ARBA" id="ARBA00004651"/>
    </source>
</evidence>
<dbReference type="Proteomes" id="UP000438699">
    <property type="component" value="Unassembled WGS sequence"/>
</dbReference>
<evidence type="ECO:0000313" key="10">
    <source>
        <dbReference type="EMBL" id="KAB1441755.1"/>
    </source>
</evidence>
<feature type="transmembrane region" description="Helical" evidence="9">
    <location>
        <begin position="262"/>
        <end position="282"/>
    </location>
</feature>
<feature type="transmembrane region" description="Helical" evidence="9">
    <location>
        <begin position="326"/>
        <end position="357"/>
    </location>
</feature>
<evidence type="ECO:0000256" key="5">
    <source>
        <dbReference type="ARBA" id="ARBA00022692"/>
    </source>
</evidence>
<comment type="similarity">
    <text evidence="2">Belongs to the autoinducer-2 exporter (AI-2E) (TC 2.A.86) family.</text>
</comment>
<dbReference type="EMBL" id="WAIE01000003">
    <property type="protein sequence ID" value="KAB1441755.1"/>
    <property type="molecule type" value="Genomic_DNA"/>
</dbReference>
<keyword evidence="6 9" id="KW-1133">Transmembrane helix</keyword>
<keyword evidence="7 9" id="KW-0472">Membrane</keyword>
<protein>
    <submittedName>
        <fullName evidence="10">AI-2E family transporter</fullName>
    </submittedName>
</protein>
<name>A0A6N6N302_9BACT</name>
<dbReference type="AlphaFoldDB" id="A0A6N6N302"/>
<dbReference type="GO" id="GO:0005886">
    <property type="term" value="C:plasma membrane"/>
    <property type="evidence" value="ECO:0007669"/>
    <property type="project" value="UniProtKB-SubCell"/>
</dbReference>
<keyword evidence="5 9" id="KW-0812">Transmembrane</keyword>
<comment type="subcellular location">
    <subcellularLocation>
        <location evidence="1">Cell membrane</location>
        <topology evidence="1">Multi-pass membrane protein</topology>
    </subcellularLocation>
</comment>
<dbReference type="PANTHER" id="PTHR21716:SF53">
    <property type="entry name" value="PERMEASE PERM-RELATED"/>
    <property type="match status" value="1"/>
</dbReference>
<feature type="transmembrane region" description="Helical" evidence="9">
    <location>
        <begin position="289"/>
        <end position="306"/>
    </location>
</feature>